<keyword evidence="3" id="KW-1185">Reference proteome</keyword>
<dbReference type="Proteomes" id="UP001359485">
    <property type="component" value="Unassembled WGS sequence"/>
</dbReference>
<reference evidence="2 3" key="1">
    <citation type="submission" date="2023-09" db="EMBL/GenBank/DDBJ databases">
        <title>Genomes of two closely related lineages of the louse Polyplax serrata with different host specificities.</title>
        <authorList>
            <person name="Martinu J."/>
            <person name="Tarabai H."/>
            <person name="Stefka J."/>
            <person name="Hypsa V."/>
        </authorList>
    </citation>
    <scope>NUCLEOTIDE SEQUENCE [LARGE SCALE GENOMIC DNA]</scope>
    <source>
        <strain evidence="2">98ZLc_SE</strain>
    </source>
</reference>
<proteinExistence type="predicted"/>
<evidence type="ECO:0000256" key="1">
    <source>
        <dbReference type="SAM" id="Coils"/>
    </source>
</evidence>
<feature type="coiled-coil region" evidence="1">
    <location>
        <begin position="87"/>
        <end position="117"/>
    </location>
</feature>
<keyword evidence="1" id="KW-0175">Coiled coil</keyword>
<evidence type="ECO:0000313" key="3">
    <source>
        <dbReference type="Proteomes" id="UP001359485"/>
    </source>
</evidence>
<accession>A0ABR1AJG1</accession>
<sequence>MENLNSYSKSSTVRVLTPIKRLGLGRKRKSITSPSGCPNKILNKDDSLEVQPSENLKIKWEDNNTIALPNKINDEEATENIDYSKHITEIRKRIDQKKEMIDMIKKKTDKIVELEDLILLWKNGCKTAFFHLDQLLKEKHGENMKSKVWLKSLGIWKFMVNNFHDDPDFSLSDDSD</sequence>
<gene>
    <name evidence="2" type="ORF">RUM44_001244</name>
</gene>
<organism evidence="2 3">
    <name type="scientific">Polyplax serrata</name>
    <name type="common">Common mouse louse</name>
    <dbReference type="NCBI Taxonomy" id="468196"/>
    <lineage>
        <taxon>Eukaryota</taxon>
        <taxon>Metazoa</taxon>
        <taxon>Ecdysozoa</taxon>
        <taxon>Arthropoda</taxon>
        <taxon>Hexapoda</taxon>
        <taxon>Insecta</taxon>
        <taxon>Pterygota</taxon>
        <taxon>Neoptera</taxon>
        <taxon>Paraneoptera</taxon>
        <taxon>Psocodea</taxon>
        <taxon>Troctomorpha</taxon>
        <taxon>Phthiraptera</taxon>
        <taxon>Anoplura</taxon>
        <taxon>Polyplacidae</taxon>
        <taxon>Polyplax</taxon>
    </lineage>
</organism>
<dbReference type="EMBL" id="JAWJWF010000047">
    <property type="protein sequence ID" value="KAK6621437.1"/>
    <property type="molecule type" value="Genomic_DNA"/>
</dbReference>
<protein>
    <recommendedName>
        <fullName evidence="4">Swi5-dependent recombination DNA repair protein 1 homolog</fullName>
    </recommendedName>
</protein>
<evidence type="ECO:0000313" key="2">
    <source>
        <dbReference type="EMBL" id="KAK6621437.1"/>
    </source>
</evidence>
<name>A0ABR1AJG1_POLSC</name>
<comment type="caution">
    <text evidence="2">The sequence shown here is derived from an EMBL/GenBank/DDBJ whole genome shotgun (WGS) entry which is preliminary data.</text>
</comment>
<evidence type="ECO:0008006" key="4">
    <source>
        <dbReference type="Google" id="ProtNLM"/>
    </source>
</evidence>